<dbReference type="EC" id="2.3.1.9" evidence="2"/>
<feature type="active site" description="Proton acceptor" evidence="6">
    <location>
        <position position="383"/>
    </location>
</feature>
<accession>R4KKL2</accession>
<feature type="domain" description="Thiolase N-terminal" evidence="8">
    <location>
        <begin position="15"/>
        <end position="264"/>
    </location>
</feature>
<dbReference type="SUPFAM" id="SSF53901">
    <property type="entry name" value="Thiolase-like"/>
    <property type="match status" value="2"/>
</dbReference>
<dbReference type="InterPro" id="IPR002155">
    <property type="entry name" value="Thiolase"/>
</dbReference>
<evidence type="ECO:0000256" key="5">
    <source>
        <dbReference type="ARBA" id="ARBA00030755"/>
    </source>
</evidence>
<gene>
    <name evidence="10" type="ORF">Desgi_2713</name>
</gene>
<dbReference type="CDD" id="cd00751">
    <property type="entry name" value="thiolase"/>
    <property type="match status" value="1"/>
</dbReference>
<evidence type="ECO:0000256" key="7">
    <source>
        <dbReference type="RuleBase" id="RU003557"/>
    </source>
</evidence>
<dbReference type="PANTHER" id="PTHR18919">
    <property type="entry name" value="ACETYL-COA C-ACYLTRANSFERASE"/>
    <property type="match status" value="1"/>
</dbReference>
<evidence type="ECO:0000259" key="9">
    <source>
        <dbReference type="Pfam" id="PF02803"/>
    </source>
</evidence>
<dbReference type="Proteomes" id="UP000013520">
    <property type="component" value="Chromosome"/>
</dbReference>
<feature type="domain" description="Thiolase C-terminal" evidence="9">
    <location>
        <begin position="279"/>
        <end position="395"/>
    </location>
</feature>
<evidence type="ECO:0000313" key="11">
    <source>
        <dbReference type="Proteomes" id="UP000013520"/>
    </source>
</evidence>
<evidence type="ECO:0000256" key="4">
    <source>
        <dbReference type="ARBA" id="ARBA00023315"/>
    </source>
</evidence>
<reference evidence="10 11" key="1">
    <citation type="submission" date="2012-01" db="EMBL/GenBank/DDBJ databases">
        <title>Complete sequence of Desulfotomaculum gibsoniae DSM 7213.</title>
        <authorList>
            <consortium name="US DOE Joint Genome Institute"/>
            <person name="Lucas S."/>
            <person name="Han J."/>
            <person name="Lapidus A."/>
            <person name="Cheng J.-F."/>
            <person name="Goodwin L."/>
            <person name="Pitluck S."/>
            <person name="Peters L."/>
            <person name="Ovchinnikova G."/>
            <person name="Teshima H."/>
            <person name="Detter J.C."/>
            <person name="Han C."/>
            <person name="Tapia R."/>
            <person name="Land M."/>
            <person name="Hauser L."/>
            <person name="Kyrpides N."/>
            <person name="Ivanova N."/>
            <person name="Pagani I."/>
            <person name="Parshina S."/>
            <person name="Plugge C."/>
            <person name="Muyzer G."/>
            <person name="Kuever J."/>
            <person name="Ivanova A."/>
            <person name="Nazina T."/>
            <person name="Klenk H.-P."/>
            <person name="Brambilla E."/>
            <person name="Spring S."/>
            <person name="Stams A.F."/>
            <person name="Woyke T."/>
        </authorList>
    </citation>
    <scope>NUCLEOTIDE SEQUENCE [LARGE SCALE GENOMIC DNA]</scope>
    <source>
        <strain evidence="10 11">DSM 7213</strain>
    </source>
</reference>
<dbReference type="HOGENOM" id="CLU_695910_0_0_9"/>
<comment type="similarity">
    <text evidence="1 7">Belongs to the thiolase-like superfamily. Thiolase family.</text>
</comment>
<keyword evidence="3 7" id="KW-0808">Transferase</keyword>
<evidence type="ECO:0000256" key="1">
    <source>
        <dbReference type="ARBA" id="ARBA00010982"/>
    </source>
</evidence>
<dbReference type="GO" id="GO:0003985">
    <property type="term" value="F:acetyl-CoA C-acetyltransferase activity"/>
    <property type="evidence" value="ECO:0007669"/>
    <property type="project" value="UniProtKB-EC"/>
</dbReference>
<evidence type="ECO:0000256" key="2">
    <source>
        <dbReference type="ARBA" id="ARBA00012705"/>
    </source>
</evidence>
<dbReference type="Pfam" id="PF02803">
    <property type="entry name" value="Thiolase_C"/>
    <property type="match status" value="1"/>
</dbReference>
<dbReference type="AlphaFoldDB" id="R4KKL2"/>
<keyword evidence="4 7" id="KW-0012">Acyltransferase</keyword>
<dbReference type="Pfam" id="PF00108">
    <property type="entry name" value="Thiolase_N"/>
    <property type="match status" value="1"/>
</dbReference>
<feature type="active site" description="Proton acceptor" evidence="6">
    <location>
        <position position="353"/>
    </location>
</feature>
<keyword evidence="11" id="KW-1185">Reference proteome</keyword>
<dbReference type="PANTHER" id="PTHR18919:SF107">
    <property type="entry name" value="ACETYL-COA ACETYLTRANSFERASE, CYTOSOLIC"/>
    <property type="match status" value="1"/>
</dbReference>
<evidence type="ECO:0000313" key="10">
    <source>
        <dbReference type="EMBL" id="AGL02117.1"/>
    </source>
</evidence>
<dbReference type="OrthoDB" id="9764638at2"/>
<dbReference type="InterPro" id="IPR016039">
    <property type="entry name" value="Thiolase-like"/>
</dbReference>
<proteinExistence type="inferred from homology"/>
<dbReference type="InterPro" id="IPR020616">
    <property type="entry name" value="Thiolase_N"/>
</dbReference>
<dbReference type="eggNOG" id="COG0183">
    <property type="taxonomic scope" value="Bacteria"/>
</dbReference>
<protein>
    <recommendedName>
        <fullName evidence="2">acetyl-CoA C-acetyltransferase</fullName>
        <ecNumber evidence="2">2.3.1.9</ecNumber>
    </recommendedName>
    <alternativeName>
        <fullName evidence="5">Acetoacetyl-CoA thiolase</fullName>
    </alternativeName>
</protein>
<dbReference type="STRING" id="767817.Desgi_2713"/>
<evidence type="ECO:0000259" key="8">
    <source>
        <dbReference type="Pfam" id="PF00108"/>
    </source>
</evidence>
<dbReference type="RefSeq" id="WP_006521848.1">
    <property type="nucleotide sequence ID" value="NC_021184.1"/>
</dbReference>
<name>R4KKL2_9FIRM</name>
<dbReference type="KEGG" id="dgi:Desgi_2713"/>
<dbReference type="EMBL" id="CP003273">
    <property type="protein sequence ID" value="AGL02117.1"/>
    <property type="molecule type" value="Genomic_DNA"/>
</dbReference>
<dbReference type="InterPro" id="IPR020617">
    <property type="entry name" value="Thiolase_C"/>
</dbReference>
<evidence type="ECO:0000256" key="3">
    <source>
        <dbReference type="ARBA" id="ARBA00022679"/>
    </source>
</evidence>
<feature type="active site" description="Acyl-thioester intermediate" evidence="6">
    <location>
        <position position="90"/>
    </location>
</feature>
<organism evidence="10 11">
    <name type="scientific">Desulfoscipio gibsoniae DSM 7213</name>
    <dbReference type="NCBI Taxonomy" id="767817"/>
    <lineage>
        <taxon>Bacteria</taxon>
        <taxon>Bacillati</taxon>
        <taxon>Bacillota</taxon>
        <taxon>Clostridia</taxon>
        <taxon>Eubacteriales</taxon>
        <taxon>Desulfallaceae</taxon>
        <taxon>Desulfoscipio</taxon>
    </lineage>
</organism>
<dbReference type="Gene3D" id="3.40.47.10">
    <property type="match status" value="1"/>
</dbReference>
<dbReference type="PIRSF" id="PIRSF000429">
    <property type="entry name" value="Ac-CoA_Ac_transf"/>
    <property type="match status" value="1"/>
</dbReference>
<sequence>MYSKAFIPYRAYFSSPFARWQGCLQNENAIELAAATAKRWMAAKNIDAKVFEYLFLGKTIGQLHTFYAGPWAAALIGADGIPGCHIPQACSTSTTCINQAAAGVETGQYENAFCLMTDRCSNGPHTIWPNSAGPGGEVISENWMMDNFNYDPYGKVPMIQTAENVVKKVGGITKEDCDAVAYRRYEQYQDALANERKFQKRYMFPAEYKKNKKVTALLEADEGVSPTTKEGLAKLRPVIEGGVHSFGAQTHPADGNCGVVVCTKEKAKELSDDQNIEIQILSYGFARAEKAHMAMAVAPAAKMALEKAGIDVKDVKAIKTHNPFAANDLYLAKELNVDVMKFNNYGSSLIYGHPQGPTAGRGIIEMIEELVILGGGYGLFTGCAAGDTGAALVVKVS</sequence>
<evidence type="ECO:0000256" key="6">
    <source>
        <dbReference type="PIRSR" id="PIRSR000429-1"/>
    </source>
</evidence>